<protein>
    <submittedName>
        <fullName evidence="2">Uncharacterized protein</fullName>
    </submittedName>
</protein>
<comment type="caution">
    <text evidence="2">The sequence shown here is derived from an EMBL/GenBank/DDBJ whole genome shotgun (WGS) entry which is preliminary data.</text>
</comment>
<feature type="region of interest" description="Disordered" evidence="1">
    <location>
        <begin position="1"/>
        <end position="76"/>
    </location>
</feature>
<feature type="non-terminal residue" evidence="2">
    <location>
        <position position="154"/>
    </location>
</feature>
<evidence type="ECO:0000256" key="1">
    <source>
        <dbReference type="SAM" id="MobiDB-lite"/>
    </source>
</evidence>
<reference evidence="2" key="1">
    <citation type="submission" date="2020-03" db="EMBL/GenBank/DDBJ databases">
        <authorList>
            <person name="Weist P."/>
        </authorList>
    </citation>
    <scope>NUCLEOTIDE SEQUENCE</scope>
</reference>
<evidence type="ECO:0000313" key="3">
    <source>
        <dbReference type="Proteomes" id="UP001153269"/>
    </source>
</evidence>
<organism evidence="2 3">
    <name type="scientific">Pleuronectes platessa</name>
    <name type="common">European plaice</name>
    <dbReference type="NCBI Taxonomy" id="8262"/>
    <lineage>
        <taxon>Eukaryota</taxon>
        <taxon>Metazoa</taxon>
        <taxon>Chordata</taxon>
        <taxon>Craniata</taxon>
        <taxon>Vertebrata</taxon>
        <taxon>Euteleostomi</taxon>
        <taxon>Actinopterygii</taxon>
        <taxon>Neopterygii</taxon>
        <taxon>Teleostei</taxon>
        <taxon>Neoteleostei</taxon>
        <taxon>Acanthomorphata</taxon>
        <taxon>Carangaria</taxon>
        <taxon>Pleuronectiformes</taxon>
        <taxon>Pleuronectoidei</taxon>
        <taxon>Pleuronectidae</taxon>
        <taxon>Pleuronectes</taxon>
    </lineage>
</organism>
<proteinExistence type="predicted"/>
<name>A0A9N7UWN0_PLEPL</name>
<sequence length="154" mass="16529">MVMETDRSPGLQCEQQVSGGHSGDAGPPLIPVEEPANDEWPGLLNAPPPPPPPPPPAAAPSTSDGSMGRGQPQLLHQIQDLQGATPCCVLLWNTRPVGFLIEAEPSRANWKITQRWDVNEIKESAASLRSIEDVEQILSPMLLSLIPSPEIPPQ</sequence>
<accession>A0A9N7UWN0</accession>
<gene>
    <name evidence="2" type="ORF">PLEPLA_LOCUS25895</name>
</gene>
<dbReference type="EMBL" id="CADEAL010002088">
    <property type="protein sequence ID" value="CAB1437911.1"/>
    <property type="molecule type" value="Genomic_DNA"/>
</dbReference>
<feature type="compositionally biased region" description="Pro residues" evidence="1">
    <location>
        <begin position="46"/>
        <end position="58"/>
    </location>
</feature>
<keyword evidence="3" id="KW-1185">Reference proteome</keyword>
<dbReference type="AlphaFoldDB" id="A0A9N7UWN0"/>
<dbReference type="Proteomes" id="UP001153269">
    <property type="component" value="Unassembled WGS sequence"/>
</dbReference>
<evidence type="ECO:0000313" key="2">
    <source>
        <dbReference type="EMBL" id="CAB1437911.1"/>
    </source>
</evidence>